<dbReference type="GO" id="GO:0016020">
    <property type="term" value="C:membrane"/>
    <property type="evidence" value="ECO:0007669"/>
    <property type="project" value="InterPro"/>
</dbReference>
<evidence type="ECO:0000256" key="4">
    <source>
        <dbReference type="SAM" id="Coils"/>
    </source>
</evidence>
<dbReference type="EMBL" id="FMUR01000011">
    <property type="protein sequence ID" value="SCY28752.1"/>
    <property type="molecule type" value="Genomic_DNA"/>
</dbReference>
<reference evidence="9" key="1">
    <citation type="submission" date="2016-10" db="EMBL/GenBank/DDBJ databases">
        <authorList>
            <person name="Varghese N."/>
            <person name="Submissions S."/>
        </authorList>
    </citation>
    <scope>NUCLEOTIDE SEQUENCE [LARGE SCALE GENOMIC DNA]</scope>
    <source>
        <strain evidence="9">XBD2006</strain>
    </source>
</reference>
<evidence type="ECO:0000256" key="5">
    <source>
        <dbReference type="SAM" id="Phobius"/>
    </source>
</evidence>
<feature type="domain" description="Methyl-accepting transducer" evidence="6">
    <location>
        <begin position="288"/>
        <end position="553"/>
    </location>
</feature>
<name>A0A1G5EP58_9FIRM</name>
<dbReference type="SUPFAM" id="SSF58104">
    <property type="entry name" value="Methyl-accepting chemotaxis protein (MCP) signaling domain"/>
    <property type="match status" value="1"/>
</dbReference>
<proteinExistence type="inferred from homology"/>
<keyword evidence="5" id="KW-0812">Transmembrane</keyword>
<keyword evidence="5" id="KW-1133">Transmembrane helix</keyword>
<evidence type="ECO:0000256" key="1">
    <source>
        <dbReference type="ARBA" id="ARBA00023224"/>
    </source>
</evidence>
<dbReference type="GO" id="GO:0006935">
    <property type="term" value="P:chemotaxis"/>
    <property type="evidence" value="ECO:0007669"/>
    <property type="project" value="InterPro"/>
</dbReference>
<dbReference type="PROSITE" id="PS50111">
    <property type="entry name" value="CHEMOTAXIS_TRANSDUC_2"/>
    <property type="match status" value="1"/>
</dbReference>
<dbReference type="PANTHER" id="PTHR32089:SF112">
    <property type="entry name" value="LYSOZYME-LIKE PROTEIN-RELATED"/>
    <property type="match status" value="1"/>
</dbReference>
<feature type="transmembrane region" description="Helical" evidence="5">
    <location>
        <begin position="201"/>
        <end position="226"/>
    </location>
</feature>
<dbReference type="GO" id="GO:0007165">
    <property type="term" value="P:signal transduction"/>
    <property type="evidence" value="ECO:0007669"/>
    <property type="project" value="UniProtKB-KW"/>
</dbReference>
<comment type="similarity">
    <text evidence="2">Belongs to the methyl-accepting chemotaxis (MCP) protein family.</text>
</comment>
<dbReference type="RefSeq" id="WP_074462608.1">
    <property type="nucleotide sequence ID" value="NZ_FMUR01000011.1"/>
</dbReference>
<protein>
    <submittedName>
        <fullName evidence="8">Methyl-accepting chemotaxis protein</fullName>
    </submittedName>
</protein>
<sequence length="590" mass="64822">MGQKRKKSGIKWYNSILSQVIAVNVIMAVVFGLVMFATMDSLDNSVNMSSSLMSYIANVNNYEGKISAKVYFLYSQPFSYMYTDREQKQNLGNIVQQNRAEITKLVTELMDELGKNRSEYSVKALGVAQQLSESIDQYVNLVDQAYELAKKAQGASCAHMMETEVKDQLGVVEQDLQNLNYAVEQIATGSIYDMIDMRNGAVVKIVVGLLIFVVCILATFFMNYFLIIRKISSMSNEVNRIIDEIDNGQGDLTSRIMTSVDSELIYFKKGFNRFIETLQTIMREIREGTLVLATSEEEVSMKIQKANDNVSNTSAALEELSASMENVSHTANNMLDKLEDVKRATQSINDEVYGGQEAATEIKVEASNVRDEANLKKSNTGAKMEELSKVLEMSVKESEQVNQIGELTNVILDIASQTNLLALNASIEAARAGEAGKGFAVVAEEISSLAENSRQTAGNIQAISQNVTSAVKDLSDNALQVLDFINTTVLSDYDSFVEIGEKYGNTAVIIDNMLSKFNAKADNLNAIMAEMATSVTSISESVKESTVAINTSASNSTEIVGEMQGIGEAMDNNNRVTNQLSDSTKQFVNL</sequence>
<evidence type="ECO:0000256" key="3">
    <source>
        <dbReference type="PROSITE-ProRule" id="PRU00284"/>
    </source>
</evidence>
<organism evidence="8 9">
    <name type="scientific">Butyrivibrio hungatei</name>
    <dbReference type="NCBI Taxonomy" id="185008"/>
    <lineage>
        <taxon>Bacteria</taxon>
        <taxon>Bacillati</taxon>
        <taxon>Bacillota</taxon>
        <taxon>Clostridia</taxon>
        <taxon>Lachnospirales</taxon>
        <taxon>Lachnospiraceae</taxon>
        <taxon>Butyrivibrio</taxon>
    </lineage>
</organism>
<dbReference type="GO" id="GO:0004888">
    <property type="term" value="F:transmembrane signaling receptor activity"/>
    <property type="evidence" value="ECO:0007669"/>
    <property type="project" value="InterPro"/>
</dbReference>
<keyword evidence="5" id="KW-0472">Membrane</keyword>
<keyword evidence="1 3" id="KW-0807">Transducer</keyword>
<feature type="domain" description="HAMP" evidence="7">
    <location>
        <begin position="225"/>
        <end position="283"/>
    </location>
</feature>
<evidence type="ECO:0000259" key="7">
    <source>
        <dbReference type="PROSITE" id="PS50885"/>
    </source>
</evidence>
<feature type="coiled-coil region" evidence="4">
    <location>
        <begin position="303"/>
        <end position="344"/>
    </location>
</feature>
<gene>
    <name evidence="8" type="ORF">SAMN02910451_02046</name>
</gene>
<keyword evidence="4" id="KW-0175">Coiled coil</keyword>
<dbReference type="Gene3D" id="1.10.287.950">
    <property type="entry name" value="Methyl-accepting chemotaxis protein"/>
    <property type="match status" value="1"/>
</dbReference>
<dbReference type="PRINTS" id="PR00260">
    <property type="entry name" value="CHEMTRNSDUCR"/>
</dbReference>
<dbReference type="InterPro" id="IPR004090">
    <property type="entry name" value="Chemotax_Me-accpt_rcpt"/>
</dbReference>
<evidence type="ECO:0000313" key="9">
    <source>
        <dbReference type="Proteomes" id="UP000183047"/>
    </source>
</evidence>
<dbReference type="AlphaFoldDB" id="A0A1G5EP58"/>
<dbReference type="PROSITE" id="PS50885">
    <property type="entry name" value="HAMP"/>
    <property type="match status" value="1"/>
</dbReference>
<dbReference type="InterPro" id="IPR003660">
    <property type="entry name" value="HAMP_dom"/>
</dbReference>
<evidence type="ECO:0000256" key="2">
    <source>
        <dbReference type="ARBA" id="ARBA00029447"/>
    </source>
</evidence>
<dbReference type="Pfam" id="PF00015">
    <property type="entry name" value="MCPsignal"/>
    <property type="match status" value="1"/>
</dbReference>
<feature type="transmembrane region" description="Helical" evidence="5">
    <location>
        <begin position="12"/>
        <end position="39"/>
    </location>
</feature>
<evidence type="ECO:0000313" key="8">
    <source>
        <dbReference type="EMBL" id="SCY28752.1"/>
    </source>
</evidence>
<dbReference type="InterPro" id="IPR004089">
    <property type="entry name" value="MCPsignal_dom"/>
</dbReference>
<keyword evidence="9" id="KW-1185">Reference proteome</keyword>
<dbReference type="Proteomes" id="UP000183047">
    <property type="component" value="Unassembled WGS sequence"/>
</dbReference>
<dbReference type="PANTHER" id="PTHR32089">
    <property type="entry name" value="METHYL-ACCEPTING CHEMOTAXIS PROTEIN MCPB"/>
    <property type="match status" value="1"/>
</dbReference>
<evidence type="ECO:0000259" key="6">
    <source>
        <dbReference type="PROSITE" id="PS50111"/>
    </source>
</evidence>
<dbReference type="SMART" id="SM00283">
    <property type="entry name" value="MA"/>
    <property type="match status" value="1"/>
</dbReference>
<accession>A0A1G5EP58</accession>